<comment type="similarity">
    <text evidence="1">Belongs to the TonB-dependent receptor family.</text>
</comment>
<comment type="caution">
    <text evidence="4">The sequence shown here is derived from an EMBL/GenBank/DDBJ whole genome shotgun (WGS) entry which is preliminary data.</text>
</comment>
<evidence type="ECO:0000313" key="4">
    <source>
        <dbReference type="EMBL" id="NQX31184.1"/>
    </source>
</evidence>
<dbReference type="SUPFAM" id="SSF49464">
    <property type="entry name" value="Carboxypeptidase regulatory domain-like"/>
    <property type="match status" value="1"/>
</dbReference>
<dbReference type="Gene3D" id="2.170.130.10">
    <property type="entry name" value="TonB-dependent receptor, plug domain"/>
    <property type="match status" value="1"/>
</dbReference>
<protein>
    <submittedName>
        <fullName evidence="4">TonB-dependent receptor plug domain-containing protein</fullName>
    </submittedName>
</protein>
<dbReference type="Gene3D" id="2.60.40.1930">
    <property type="match status" value="1"/>
</dbReference>
<dbReference type="PROSITE" id="PS52016">
    <property type="entry name" value="TONB_DEPENDENT_REC_3"/>
    <property type="match status" value="1"/>
</dbReference>
<feature type="signal peptide" evidence="2">
    <location>
        <begin position="1"/>
        <end position="23"/>
    </location>
</feature>
<keyword evidence="4" id="KW-0675">Receptor</keyword>
<name>A0ABX2DAW0_9SPHI</name>
<dbReference type="Pfam" id="PF07715">
    <property type="entry name" value="Plug"/>
    <property type="match status" value="1"/>
</dbReference>
<keyword evidence="2" id="KW-0732">Signal</keyword>
<organism evidence="4 5">
    <name type="scientific">Pedobacter boryungensis</name>
    <dbReference type="NCBI Taxonomy" id="869962"/>
    <lineage>
        <taxon>Bacteria</taxon>
        <taxon>Pseudomonadati</taxon>
        <taxon>Bacteroidota</taxon>
        <taxon>Sphingobacteriia</taxon>
        <taxon>Sphingobacteriales</taxon>
        <taxon>Sphingobacteriaceae</taxon>
        <taxon>Pedobacter</taxon>
    </lineage>
</organism>
<dbReference type="RefSeq" id="WP_173269728.1">
    <property type="nucleotide sequence ID" value="NZ_JABMKV010000001.1"/>
</dbReference>
<dbReference type="InterPro" id="IPR039426">
    <property type="entry name" value="TonB-dep_rcpt-like"/>
</dbReference>
<keyword evidence="1" id="KW-0998">Cell outer membrane</keyword>
<dbReference type="InterPro" id="IPR012910">
    <property type="entry name" value="Plug_dom"/>
</dbReference>
<keyword evidence="1" id="KW-1134">Transmembrane beta strand</keyword>
<keyword evidence="5" id="KW-1185">Reference proteome</keyword>
<gene>
    <name evidence="4" type="ORF">HQN85_05580</name>
</gene>
<sequence>MKTKLIATAFFNLLLAISLQGNAQDPTTKIVESLQKYTTERPQEKVYLHFDKPYYAAGDTIWFKAYTITAVNNLPTNLSNTLNVNMVNEKDSVLHAKKIHLESGMGVGMMVLPFGIKKGNYVVYANTPWMQNFGLESYFKKTIKIENPFTTIAPVVKKNTRNSELSFFPESGNMIVGIRSKIAFKYIDQTGFGKAISGDIVNKNNEKITSFETSHAGMGIFAITPVDGEIYSAVFNEDGKSRKVALPLAKKAGYVLAVNNLDTTNLLVKIAISPELVSEKDVVIVAQNNGVVKYGAKIKSAAAITTIIPKKDFPTGIAQLTLFDVNNLPVAERLVFINHNDDLKMSLSTDKSSYNKKDKVALTLDLTHEKQVGLGSYSIAVTDESKVKSSEDEENGIFSNLLLTSDLRGYIENPGYYFNKSNVDASKHLDYLLLTNGWRRFKWDQVLNNTAPPLNYKVEKGITISGIVTTMGGKPIPDAKIRLLSSKGTIFTTDTVAGKDGKFTFDEISFMDSVSFIIQAKNKDKSNIKLTLDQPLTPVYKAFSDTWDVAATDMTSYTENIKKQYAADYTAFKNNSAILLKAVEIKGQAKKDAFLARSSNMNGAGNADKVITGDELANAIDLFDYLDKWGGGMSKINGQMILSRNRNTNVPGGDGDAVVQFYLDGSPVSQEFIEAMPVEDIALVEVLKNAAFTTVYGSGGAGGIILVSTKTGSSYKHSISPGIIGFKAQGFDAYKDFYSPKYTPNNIAKEDLRSTIYWNPNVIIGKENKKTLDYFNADGIGTYKVVVEGINADGKVGRAIYKYTVK</sequence>
<feature type="chain" id="PRO_5046089949" evidence="2">
    <location>
        <begin position="24"/>
        <end position="806"/>
    </location>
</feature>
<proteinExistence type="inferred from homology"/>
<accession>A0ABX2DAW0</accession>
<evidence type="ECO:0000256" key="2">
    <source>
        <dbReference type="SAM" id="SignalP"/>
    </source>
</evidence>
<keyword evidence="1" id="KW-0472">Membrane</keyword>
<keyword evidence="1" id="KW-0812">Transmembrane</keyword>
<dbReference type="InterPro" id="IPR037066">
    <property type="entry name" value="Plug_dom_sf"/>
</dbReference>
<evidence type="ECO:0000259" key="3">
    <source>
        <dbReference type="Pfam" id="PF07715"/>
    </source>
</evidence>
<feature type="domain" description="TonB-dependent receptor plug" evidence="3">
    <location>
        <begin position="650"/>
        <end position="704"/>
    </location>
</feature>
<evidence type="ECO:0000256" key="1">
    <source>
        <dbReference type="PROSITE-ProRule" id="PRU01360"/>
    </source>
</evidence>
<dbReference type="EMBL" id="JABMKV010000001">
    <property type="protein sequence ID" value="NQX31184.1"/>
    <property type="molecule type" value="Genomic_DNA"/>
</dbReference>
<evidence type="ECO:0000313" key="5">
    <source>
        <dbReference type="Proteomes" id="UP000762110"/>
    </source>
</evidence>
<reference evidence="4 5" key="1">
    <citation type="submission" date="2020-05" db="EMBL/GenBank/DDBJ databases">
        <title>Description of Pedobacter foliorum sp. nov.</title>
        <authorList>
            <person name="Qi S."/>
            <person name="Carlier A."/>
            <person name="Cnockaert M."/>
            <person name="Vandamme P."/>
        </authorList>
    </citation>
    <scope>NUCLEOTIDE SEQUENCE [LARGE SCALE GENOMIC DNA]</scope>
    <source>
        <strain evidence="4 5">LMG 31300</strain>
    </source>
</reference>
<dbReference type="InterPro" id="IPR008969">
    <property type="entry name" value="CarboxyPept-like_regulatory"/>
</dbReference>
<dbReference type="Proteomes" id="UP000762110">
    <property type="component" value="Unassembled WGS sequence"/>
</dbReference>
<dbReference type="SUPFAM" id="SSF56935">
    <property type="entry name" value="Porins"/>
    <property type="match status" value="1"/>
</dbReference>
<comment type="subcellular location">
    <subcellularLocation>
        <location evidence="1">Cell outer membrane</location>
        <topology evidence="1">Multi-pass membrane protein</topology>
    </subcellularLocation>
</comment>
<keyword evidence="1" id="KW-0813">Transport</keyword>